<dbReference type="Proteomes" id="UP001501692">
    <property type="component" value="Unassembled WGS sequence"/>
</dbReference>
<protein>
    <recommendedName>
        <fullName evidence="3">STAS/SEC14 domain-containing protein</fullName>
    </recommendedName>
</protein>
<dbReference type="EMBL" id="BAABJK010000004">
    <property type="protein sequence ID" value="GAA4963159.1"/>
    <property type="molecule type" value="Genomic_DNA"/>
</dbReference>
<evidence type="ECO:0000313" key="1">
    <source>
        <dbReference type="EMBL" id="GAA4963159.1"/>
    </source>
</evidence>
<evidence type="ECO:0008006" key="3">
    <source>
        <dbReference type="Google" id="ProtNLM"/>
    </source>
</evidence>
<proteinExistence type="predicted"/>
<name>A0ABP9H7H9_9FLAO</name>
<keyword evidence="2" id="KW-1185">Reference proteome</keyword>
<organism evidence="1 2">
    <name type="scientific">Algibacter aquimarinus</name>
    <dbReference type="NCBI Taxonomy" id="1136748"/>
    <lineage>
        <taxon>Bacteria</taxon>
        <taxon>Pseudomonadati</taxon>
        <taxon>Bacteroidota</taxon>
        <taxon>Flavobacteriia</taxon>
        <taxon>Flavobacteriales</taxon>
        <taxon>Flavobacteriaceae</taxon>
        <taxon>Algibacter</taxon>
    </lineage>
</organism>
<accession>A0ABP9H7H9</accession>
<comment type="caution">
    <text evidence="1">The sequence shown here is derived from an EMBL/GenBank/DDBJ whole genome shotgun (WGS) entry which is preliminary data.</text>
</comment>
<dbReference type="RefSeq" id="WP_345165128.1">
    <property type="nucleotide sequence ID" value="NZ_BAABJK010000004.1"/>
</dbReference>
<sequence>MKSYKMTFGTIIKHDSNLAEIVVGEGVEMDLVQVKEYHNCLLSNLKAPFYVLVNRKYSYTYTFEAQKEIMSFDKIKKLAVLLVTHSALMSTETLLNLNENINWEIASFRLKDDALAWLKEH</sequence>
<reference evidence="2" key="1">
    <citation type="journal article" date="2019" name="Int. J. Syst. Evol. Microbiol.">
        <title>The Global Catalogue of Microorganisms (GCM) 10K type strain sequencing project: providing services to taxonomists for standard genome sequencing and annotation.</title>
        <authorList>
            <consortium name="The Broad Institute Genomics Platform"/>
            <consortium name="The Broad Institute Genome Sequencing Center for Infectious Disease"/>
            <person name="Wu L."/>
            <person name="Ma J."/>
        </authorList>
    </citation>
    <scope>NUCLEOTIDE SEQUENCE [LARGE SCALE GENOMIC DNA]</scope>
    <source>
        <strain evidence="2">JCM 18287</strain>
    </source>
</reference>
<gene>
    <name evidence="1" type="ORF">GCM10023315_09460</name>
</gene>
<evidence type="ECO:0000313" key="2">
    <source>
        <dbReference type="Proteomes" id="UP001501692"/>
    </source>
</evidence>